<dbReference type="Pfam" id="PF03401">
    <property type="entry name" value="TctC"/>
    <property type="match status" value="1"/>
</dbReference>
<name>A0A9X0QWE1_9PROT</name>
<evidence type="ECO:0000256" key="2">
    <source>
        <dbReference type="SAM" id="SignalP"/>
    </source>
</evidence>
<feature type="signal peptide" evidence="2">
    <location>
        <begin position="1"/>
        <end position="23"/>
    </location>
</feature>
<dbReference type="Gene3D" id="3.40.190.10">
    <property type="entry name" value="Periplasmic binding protein-like II"/>
    <property type="match status" value="1"/>
</dbReference>
<evidence type="ECO:0000313" key="4">
    <source>
        <dbReference type="Proteomes" id="UP000600101"/>
    </source>
</evidence>
<evidence type="ECO:0000256" key="1">
    <source>
        <dbReference type="ARBA" id="ARBA00006987"/>
    </source>
</evidence>
<keyword evidence="2" id="KW-0732">Signal</keyword>
<feature type="chain" id="PRO_5040731929" evidence="2">
    <location>
        <begin position="24"/>
        <end position="320"/>
    </location>
</feature>
<comment type="similarity">
    <text evidence="1">Belongs to the UPF0065 (bug) family.</text>
</comment>
<dbReference type="AlphaFoldDB" id="A0A9X0QWE1"/>
<protein>
    <submittedName>
        <fullName evidence="3">Tripartite tricarboxylate transporter substrate binding protein</fullName>
    </submittedName>
</protein>
<gene>
    <name evidence="3" type="ORF">H7965_07635</name>
</gene>
<comment type="caution">
    <text evidence="3">The sequence shown here is derived from an EMBL/GenBank/DDBJ whole genome shotgun (WGS) entry which is preliminary data.</text>
</comment>
<sequence>MLKIRRRLALAGAAGFVATPLRAQTAPLRVIVPFAPGGATDVAARLIAPTLAEVLSRPVVIENRGGAGSVIGTEATVNAAPDGSTIGFFTVTSSVLNALLRQTLRFDTRRALAPVSLVGTMPMLLVVGPHVPARTLAELMGLLRSSPKPLTYGSAGPGSINHLAGHLLAMRASGQAVHVPYRGAGAVIPDLIAGNVDFLIEGFASLHPHVSSGALRGLAVTGEQRVAQLPEVPTATEAGLPDFRILNWFGTYAPVATPAPLLARLEAGMSAAVRAVPVATKLKENGITPVGSSAAELERFWDAEFALWEPVVRAAAVSLD</sequence>
<dbReference type="PIRSF" id="PIRSF017082">
    <property type="entry name" value="YflP"/>
    <property type="match status" value="1"/>
</dbReference>
<dbReference type="InterPro" id="IPR042100">
    <property type="entry name" value="Bug_dom1"/>
</dbReference>
<keyword evidence="4" id="KW-1185">Reference proteome</keyword>
<evidence type="ECO:0000313" key="3">
    <source>
        <dbReference type="EMBL" id="MBC4015196.1"/>
    </source>
</evidence>
<dbReference type="PANTHER" id="PTHR42928">
    <property type="entry name" value="TRICARBOXYLATE-BINDING PROTEIN"/>
    <property type="match status" value="1"/>
</dbReference>
<dbReference type="SUPFAM" id="SSF53850">
    <property type="entry name" value="Periplasmic binding protein-like II"/>
    <property type="match status" value="1"/>
</dbReference>
<dbReference type="Proteomes" id="UP000600101">
    <property type="component" value="Unassembled WGS sequence"/>
</dbReference>
<dbReference type="PANTHER" id="PTHR42928:SF5">
    <property type="entry name" value="BLR1237 PROTEIN"/>
    <property type="match status" value="1"/>
</dbReference>
<dbReference type="RefSeq" id="WP_186769970.1">
    <property type="nucleotide sequence ID" value="NZ_JACOMF010000006.1"/>
</dbReference>
<organism evidence="3 4">
    <name type="scientific">Siccirubricoccus deserti</name>
    <dbReference type="NCBI Taxonomy" id="2013562"/>
    <lineage>
        <taxon>Bacteria</taxon>
        <taxon>Pseudomonadati</taxon>
        <taxon>Pseudomonadota</taxon>
        <taxon>Alphaproteobacteria</taxon>
        <taxon>Acetobacterales</taxon>
        <taxon>Roseomonadaceae</taxon>
        <taxon>Siccirubricoccus</taxon>
    </lineage>
</organism>
<dbReference type="InterPro" id="IPR005064">
    <property type="entry name" value="BUG"/>
</dbReference>
<dbReference type="Gene3D" id="3.40.190.150">
    <property type="entry name" value="Bordetella uptake gene, domain 1"/>
    <property type="match status" value="1"/>
</dbReference>
<accession>A0A9X0QWE1</accession>
<dbReference type="EMBL" id="JACOMF010000006">
    <property type="protein sequence ID" value="MBC4015196.1"/>
    <property type="molecule type" value="Genomic_DNA"/>
</dbReference>
<reference evidence="3" key="1">
    <citation type="submission" date="2020-08" db="EMBL/GenBank/DDBJ databases">
        <authorList>
            <person name="Hu Y."/>
            <person name="Nguyen S.V."/>
            <person name="Li F."/>
            <person name="Fanning S."/>
        </authorList>
    </citation>
    <scope>NUCLEOTIDE SEQUENCE</scope>
    <source>
        <strain evidence="3">SYSU D8009</strain>
    </source>
</reference>
<proteinExistence type="inferred from homology"/>